<dbReference type="EMBL" id="JBHUOF010000046">
    <property type="protein sequence ID" value="MFD2802312.1"/>
    <property type="molecule type" value="Genomic_DNA"/>
</dbReference>
<evidence type="ECO:0000313" key="3">
    <source>
        <dbReference type="Proteomes" id="UP001597478"/>
    </source>
</evidence>
<proteinExistence type="predicted"/>
<sequence>MTSPYTGHPLHLPHADSCLDARVNSRRFGETISLSAVTYGGEVTVESDEPRPFFALVVPLSGTALLRLGDDEVTVSEYSGAVVSLPTGSG</sequence>
<organism evidence="2 3">
    <name type="scientific">Prauserella oleivorans</name>
    <dbReference type="NCBI Taxonomy" id="1478153"/>
    <lineage>
        <taxon>Bacteria</taxon>
        <taxon>Bacillati</taxon>
        <taxon>Actinomycetota</taxon>
        <taxon>Actinomycetes</taxon>
        <taxon>Pseudonocardiales</taxon>
        <taxon>Pseudonocardiaceae</taxon>
        <taxon>Prauserella</taxon>
    </lineage>
</organism>
<dbReference type="RefSeq" id="WP_377478399.1">
    <property type="nucleotide sequence ID" value="NZ_JBHUNT010000001.1"/>
</dbReference>
<reference evidence="3" key="1">
    <citation type="journal article" date="2019" name="Int. J. Syst. Evol. Microbiol.">
        <title>The Global Catalogue of Microorganisms (GCM) 10K type strain sequencing project: providing services to taxonomists for standard genome sequencing and annotation.</title>
        <authorList>
            <consortium name="The Broad Institute Genomics Platform"/>
            <consortium name="The Broad Institute Genome Sequencing Center for Infectious Disease"/>
            <person name="Wu L."/>
            <person name="Ma J."/>
        </authorList>
    </citation>
    <scope>NUCLEOTIDE SEQUENCE [LARGE SCALE GENOMIC DNA]</scope>
    <source>
        <strain evidence="3">IBRC-M 10906</strain>
    </source>
</reference>
<dbReference type="InterPro" id="IPR035418">
    <property type="entry name" value="AraC-bd_2"/>
</dbReference>
<gene>
    <name evidence="2" type="ORF">ACFS2C_23260</name>
</gene>
<comment type="caution">
    <text evidence="2">The sequence shown here is derived from an EMBL/GenBank/DDBJ whole genome shotgun (WGS) entry which is preliminary data.</text>
</comment>
<evidence type="ECO:0000259" key="1">
    <source>
        <dbReference type="Pfam" id="PF14525"/>
    </source>
</evidence>
<accession>A0ABW5WGR9</accession>
<evidence type="ECO:0000313" key="2">
    <source>
        <dbReference type="EMBL" id="MFD2802312.1"/>
    </source>
</evidence>
<feature type="domain" description="Transcription regulator HTH AraC- type ligand binding" evidence="1">
    <location>
        <begin position="6"/>
        <end position="84"/>
    </location>
</feature>
<keyword evidence="3" id="KW-1185">Reference proteome</keyword>
<protein>
    <recommendedName>
        <fullName evidence="1">Transcription regulator HTH AraC- type ligand binding domain-containing protein</fullName>
    </recommendedName>
</protein>
<dbReference type="Pfam" id="PF14525">
    <property type="entry name" value="AraC_binding_2"/>
    <property type="match status" value="1"/>
</dbReference>
<name>A0ABW5WGR9_9PSEU</name>
<dbReference type="Proteomes" id="UP001597478">
    <property type="component" value="Unassembled WGS sequence"/>
</dbReference>